<evidence type="ECO:0000313" key="3">
    <source>
        <dbReference type="Proteomes" id="UP000094622"/>
    </source>
</evidence>
<protein>
    <recommendedName>
        <fullName evidence="4">Mu-like prophage protein gp29</fullName>
    </recommendedName>
</protein>
<evidence type="ECO:0008006" key="4">
    <source>
        <dbReference type="Google" id="ProtNLM"/>
    </source>
</evidence>
<dbReference type="InterPro" id="IPR009279">
    <property type="entry name" value="Portal_Mu"/>
</dbReference>
<feature type="compositionally biased region" description="Low complexity" evidence="1">
    <location>
        <begin position="428"/>
        <end position="443"/>
    </location>
</feature>
<reference evidence="2 3" key="1">
    <citation type="submission" date="2016-07" db="EMBL/GenBank/DDBJ databases">
        <title>Draft Genome Sequence of Methylobrevis pamukkalensis PK2.</title>
        <authorList>
            <person name="Vasilenko O.V."/>
            <person name="Doronina N.V."/>
            <person name="Shmareva M.N."/>
            <person name="Tarlachkov S.V."/>
            <person name="Mustakhimov I."/>
            <person name="Trotsenko Y.A."/>
        </authorList>
    </citation>
    <scope>NUCLEOTIDE SEQUENCE [LARGE SCALE GENOMIC DNA]</scope>
    <source>
        <strain evidence="2 3">PK2</strain>
    </source>
</reference>
<gene>
    <name evidence="2" type="ORF">A6302_01474</name>
</gene>
<organism evidence="2 3">
    <name type="scientific">Methylobrevis pamukkalensis</name>
    <dbReference type="NCBI Taxonomy" id="1439726"/>
    <lineage>
        <taxon>Bacteria</taxon>
        <taxon>Pseudomonadati</taxon>
        <taxon>Pseudomonadota</taxon>
        <taxon>Alphaproteobacteria</taxon>
        <taxon>Hyphomicrobiales</taxon>
        <taxon>Pleomorphomonadaceae</taxon>
        <taxon>Methylobrevis</taxon>
    </lineage>
</organism>
<evidence type="ECO:0000313" key="2">
    <source>
        <dbReference type="EMBL" id="ODN71185.1"/>
    </source>
</evidence>
<dbReference type="EMBL" id="MCRJ01000027">
    <property type="protein sequence ID" value="ODN71185.1"/>
    <property type="molecule type" value="Genomic_DNA"/>
</dbReference>
<accession>A0A1E3H4V6</accession>
<feature type="compositionally biased region" description="Basic residues" evidence="1">
    <location>
        <begin position="384"/>
        <end position="427"/>
    </location>
</feature>
<dbReference type="PATRIC" id="fig|1439726.3.peg.1549"/>
<dbReference type="RefSeq" id="WP_245293952.1">
    <property type="nucleotide sequence ID" value="NZ_MCRJ01000027.1"/>
</dbReference>
<dbReference type="Proteomes" id="UP000094622">
    <property type="component" value="Unassembled WGS sequence"/>
</dbReference>
<feature type="region of interest" description="Disordered" evidence="1">
    <location>
        <begin position="373"/>
        <end position="468"/>
    </location>
</feature>
<evidence type="ECO:0000256" key="1">
    <source>
        <dbReference type="SAM" id="MobiDB-lite"/>
    </source>
</evidence>
<dbReference type="AlphaFoldDB" id="A0A1E3H4V6"/>
<sequence>MKEEIAAIARDPLLPLYTKTLQPSGEVVRTKAGGRGVAIYDEIRRDPHAHAVLQKRTMEVVGREWQVTPASDSRLDKKAAAGVEAQLKGLNFDRLTRGLMGAVLKGFAIAEVMWELRDGIWTAARIKVRRQRRFRFDIEGAPRLITREDQIDGIKLPPRKFIVHRWSLEDDDDDPYGVGLGEVLFWPAWFKRNVLAHWLRAGERFASPTVMATYQGEYDETRQAQLLQVIRTCAVDAGIAVPASVEVALLEAARGGGGDLLETMARYLDELMSEAVLGETLSTNSGTRGARSLGEVHNDVRVAIAKADADEISATLKESLVAWIVELNWPGAGLPEVWRDFAEAEDLNEKVKRDEALVDMGYRPATWSMSTRPMAATGSTCAGRGRRAWPRRRRARRKTKTLRAKGQAPRRRGRPRRRRSQRLRGLRRALASRAMIRSGTSSTRPRRWRRRRSTRCWRRSARPSPRRATMTTCRCGWRHSAAASIRATLPA</sequence>
<name>A0A1E3H4V6_9HYPH</name>
<comment type="caution">
    <text evidence="2">The sequence shown here is derived from an EMBL/GenBank/DDBJ whole genome shotgun (WGS) entry which is preliminary data.</text>
</comment>
<feature type="compositionally biased region" description="Basic residues" evidence="1">
    <location>
        <begin position="444"/>
        <end position="465"/>
    </location>
</feature>
<proteinExistence type="predicted"/>
<dbReference type="Pfam" id="PF06074">
    <property type="entry name" value="Portal_Mu"/>
    <property type="match status" value="1"/>
</dbReference>
<keyword evidence="3" id="KW-1185">Reference proteome</keyword>